<dbReference type="RefSeq" id="XP_001366057.1">
    <property type="nucleotide sequence ID" value="XM_001366020.4"/>
</dbReference>
<dbReference type="KEGG" id="mdo:100011909"/>
<feature type="region of interest" description="Disordered" evidence="3">
    <location>
        <begin position="1"/>
        <end position="21"/>
    </location>
</feature>
<dbReference type="InterPro" id="IPR011333">
    <property type="entry name" value="SKP1/BTB/POZ_sf"/>
</dbReference>
<sequence length="586" mass="64145">MPESPPNKEAESRSDRPCRTEPYISSSHAQHVLQTLRGYQLSGTLTDVVLRAGDCDFPCHRAALSAGSTYFRALFAGGGPQEDVVPLPQASPGVLGLLLDHLYGAGVSLLEEDAAALLALSDLLGVIPLREACASFLEGRLGPENCLAFLSLAQTFSLPSLAEGSHRVVCQAFSEVSFQPEFLELELAQVAELLADESLVVAREETVFEAAMRWVRHDPLARHRQLPCLLEQVRLPLLAPAYFLEKVEADEMVRASRECRPLLLEARQCFILGREGSSWRATPRRFMDLAEVIMVVGGCDRTGLLTLPFAGAYHPGSRQWKSLPSVPGCTKSEFAMCTMKNDVYLSGGHIHSRDLWMFRSQLQTWVRAASLQEGRWRHKMAVVQGRLYAVGGFDGVRRLGSVECYDPFSNTWAPVSPLLEAVSSAAVVPCSNKLYVIGGAMDDSSNTDKVQCFDPGKDKWSLLSPAPFNQRCIEAVALDDIIYVVGGLLSKIFSYDPARDLWAEAASLPGPLESCGVTVCSRRIYVLGGRDSRGESTDKIFTFDPCSGRLEDQQPLQRCTSAHGCVTILWHLGQGQTDPKGQGRPS</sequence>
<keyword evidence="6" id="KW-1185">Reference proteome</keyword>
<dbReference type="SUPFAM" id="SSF117281">
    <property type="entry name" value="Kelch motif"/>
    <property type="match status" value="1"/>
</dbReference>
<dbReference type="InterPro" id="IPR015915">
    <property type="entry name" value="Kelch-typ_b-propeller"/>
</dbReference>
<dbReference type="InterPro" id="IPR017096">
    <property type="entry name" value="BTB-kelch_protein"/>
</dbReference>
<name>F6QAS8_MONDO</name>
<dbReference type="Proteomes" id="UP000002280">
    <property type="component" value="Chromosome 4"/>
</dbReference>
<evidence type="ECO:0000259" key="4">
    <source>
        <dbReference type="PROSITE" id="PS50097"/>
    </source>
</evidence>
<dbReference type="FunFam" id="1.25.40.420:FF:000001">
    <property type="entry name" value="Kelch-like family member 12"/>
    <property type="match status" value="1"/>
</dbReference>
<dbReference type="Gene3D" id="3.30.710.10">
    <property type="entry name" value="Potassium Channel Kv1.1, Chain A"/>
    <property type="match status" value="1"/>
</dbReference>
<dbReference type="PANTHER" id="PTHR24412">
    <property type="entry name" value="KELCH PROTEIN"/>
    <property type="match status" value="1"/>
</dbReference>
<dbReference type="GeneID" id="100011909"/>
<dbReference type="Gene3D" id="2.120.10.80">
    <property type="entry name" value="Kelch-type beta propeller"/>
    <property type="match status" value="1"/>
</dbReference>
<evidence type="ECO:0000256" key="1">
    <source>
        <dbReference type="ARBA" id="ARBA00022441"/>
    </source>
</evidence>
<dbReference type="GeneTree" id="ENSGT00940000161093"/>
<dbReference type="OrthoDB" id="19132at2759"/>
<organism evidence="5 6">
    <name type="scientific">Monodelphis domestica</name>
    <name type="common">Gray short-tailed opossum</name>
    <dbReference type="NCBI Taxonomy" id="13616"/>
    <lineage>
        <taxon>Eukaryota</taxon>
        <taxon>Metazoa</taxon>
        <taxon>Chordata</taxon>
        <taxon>Craniata</taxon>
        <taxon>Vertebrata</taxon>
        <taxon>Euteleostomi</taxon>
        <taxon>Mammalia</taxon>
        <taxon>Metatheria</taxon>
        <taxon>Didelphimorphia</taxon>
        <taxon>Didelphidae</taxon>
        <taxon>Monodelphis</taxon>
    </lineage>
</organism>
<reference evidence="5 6" key="1">
    <citation type="journal article" date="2007" name="Nature">
        <title>Genome of the marsupial Monodelphis domestica reveals innovation in non-coding sequences.</title>
        <authorList>
            <person name="Mikkelsen T.S."/>
            <person name="Wakefield M.J."/>
            <person name="Aken B."/>
            <person name="Amemiya C.T."/>
            <person name="Chang J.L."/>
            <person name="Duke S."/>
            <person name="Garber M."/>
            <person name="Gentles A.J."/>
            <person name="Goodstadt L."/>
            <person name="Heger A."/>
            <person name="Jurka J."/>
            <person name="Kamal M."/>
            <person name="Mauceli E."/>
            <person name="Searle S.M."/>
            <person name="Sharpe T."/>
            <person name="Baker M.L."/>
            <person name="Batzer M.A."/>
            <person name="Benos P.V."/>
            <person name="Belov K."/>
            <person name="Clamp M."/>
            <person name="Cook A."/>
            <person name="Cuff J."/>
            <person name="Das R."/>
            <person name="Davidow L."/>
            <person name="Deakin J.E."/>
            <person name="Fazzari M.J."/>
            <person name="Glass J.L."/>
            <person name="Grabherr M."/>
            <person name="Greally J.M."/>
            <person name="Gu W."/>
            <person name="Hore T.A."/>
            <person name="Huttley G.A."/>
            <person name="Kleber M."/>
            <person name="Jirtle R.L."/>
            <person name="Koina E."/>
            <person name="Lee J.T."/>
            <person name="Mahony S."/>
            <person name="Marra M.A."/>
            <person name="Miller R.D."/>
            <person name="Nicholls R.D."/>
            <person name="Oda M."/>
            <person name="Papenfuss A.T."/>
            <person name="Parra Z.E."/>
            <person name="Pollock D.D."/>
            <person name="Ray D.A."/>
            <person name="Schein J.E."/>
            <person name="Speed T.P."/>
            <person name="Thompson K."/>
            <person name="VandeBerg J.L."/>
            <person name="Wade C.M."/>
            <person name="Walker J.A."/>
            <person name="Waters P.D."/>
            <person name="Webber C."/>
            <person name="Weidman J.R."/>
            <person name="Xie X."/>
            <person name="Zody M.C."/>
            <person name="Baldwin J."/>
            <person name="Abdouelleil A."/>
            <person name="Abdulkadir J."/>
            <person name="Abebe A."/>
            <person name="Abera B."/>
            <person name="Abreu J."/>
            <person name="Acer S.C."/>
            <person name="Aftuck L."/>
            <person name="Alexander A."/>
            <person name="An P."/>
            <person name="Anderson E."/>
            <person name="Anderson S."/>
            <person name="Arachi H."/>
            <person name="Azer M."/>
            <person name="Bachantsang P."/>
            <person name="Barry A."/>
            <person name="Bayul T."/>
            <person name="Berlin A."/>
            <person name="Bessette D."/>
            <person name="Bloom T."/>
            <person name="Bloom T."/>
            <person name="Boguslavskiy L."/>
            <person name="Bonnet C."/>
            <person name="Boukhgalter B."/>
            <person name="Bourzgui I."/>
            <person name="Brown A."/>
            <person name="Cahill P."/>
            <person name="Channer S."/>
            <person name="Cheshatsang Y."/>
            <person name="Chuda L."/>
            <person name="Citroen M."/>
            <person name="Collymore A."/>
            <person name="Cooke P."/>
            <person name="Costello M."/>
            <person name="D'Aco K."/>
            <person name="Daza R."/>
            <person name="De Haan G."/>
            <person name="DeGray S."/>
            <person name="DeMaso C."/>
            <person name="Dhargay N."/>
            <person name="Dooley K."/>
            <person name="Dooley E."/>
            <person name="Doricent M."/>
            <person name="Dorje P."/>
            <person name="Dorjee K."/>
            <person name="Dupes A."/>
            <person name="Elong R."/>
            <person name="Falk J."/>
            <person name="Farina A."/>
            <person name="Faro S."/>
            <person name="Ferguson D."/>
            <person name="Fisher S."/>
            <person name="Foley C.D."/>
            <person name="Franke A."/>
            <person name="Friedrich D."/>
            <person name="Gadbois L."/>
            <person name="Gearin G."/>
            <person name="Gearin C.R."/>
            <person name="Giannoukos G."/>
            <person name="Goode T."/>
            <person name="Graham J."/>
            <person name="Grandbois E."/>
            <person name="Grewal S."/>
            <person name="Gyaltsen K."/>
            <person name="Hafez N."/>
            <person name="Hagos B."/>
            <person name="Hall J."/>
            <person name="Henson C."/>
            <person name="Hollinger A."/>
            <person name="Honan T."/>
            <person name="Huard M.D."/>
            <person name="Hughes L."/>
            <person name="Hurhula B."/>
            <person name="Husby M.E."/>
            <person name="Kamat A."/>
            <person name="Kanga B."/>
            <person name="Kashin S."/>
            <person name="Khazanovich D."/>
            <person name="Kisner P."/>
            <person name="Lance K."/>
            <person name="Lara M."/>
            <person name="Lee W."/>
            <person name="Lennon N."/>
            <person name="Letendre F."/>
            <person name="LeVine R."/>
            <person name="Lipovsky A."/>
            <person name="Liu X."/>
            <person name="Liu J."/>
            <person name="Liu S."/>
            <person name="Lokyitsang T."/>
            <person name="Lokyitsang Y."/>
            <person name="Lubonja R."/>
            <person name="Lui A."/>
            <person name="MacDonald P."/>
            <person name="Magnisalis V."/>
            <person name="Maru K."/>
            <person name="Matthews C."/>
            <person name="McCusker W."/>
            <person name="McDonough S."/>
            <person name="Mehta T."/>
            <person name="Meldrim J."/>
            <person name="Meneus L."/>
            <person name="Mihai O."/>
            <person name="Mihalev A."/>
            <person name="Mihova T."/>
            <person name="Mittelman R."/>
            <person name="Mlenga V."/>
            <person name="Montmayeur A."/>
            <person name="Mulrain L."/>
            <person name="Navidi A."/>
            <person name="Naylor J."/>
            <person name="Negash T."/>
            <person name="Nguyen T."/>
            <person name="Nguyen N."/>
            <person name="Nicol R."/>
            <person name="Norbu C."/>
            <person name="Norbu N."/>
            <person name="Novod N."/>
            <person name="O'Neill B."/>
            <person name="Osman S."/>
            <person name="Markiewicz E."/>
            <person name="Oyono O.L."/>
            <person name="Patti C."/>
            <person name="Phunkhang P."/>
            <person name="Pierre F."/>
            <person name="Priest M."/>
            <person name="Raghuraman S."/>
            <person name="Rege F."/>
            <person name="Reyes R."/>
            <person name="Rise C."/>
            <person name="Rogov P."/>
            <person name="Ross K."/>
            <person name="Ryan E."/>
            <person name="Settipalli S."/>
            <person name="Shea T."/>
            <person name="Sherpa N."/>
            <person name="Shi L."/>
            <person name="Shih D."/>
            <person name="Sparrow T."/>
            <person name="Spaulding J."/>
            <person name="Stalker J."/>
            <person name="Stange-Thomann N."/>
            <person name="Stavropoulos S."/>
            <person name="Stone C."/>
            <person name="Strader C."/>
            <person name="Tesfaye S."/>
            <person name="Thomson T."/>
            <person name="Thoulutsang Y."/>
            <person name="Thoulutsang D."/>
            <person name="Topham K."/>
            <person name="Topping I."/>
            <person name="Tsamla T."/>
            <person name="Vassiliev H."/>
            <person name="Vo A."/>
            <person name="Wangchuk T."/>
            <person name="Wangdi T."/>
            <person name="Weiand M."/>
            <person name="Wilkinson J."/>
            <person name="Wilson A."/>
            <person name="Yadav S."/>
            <person name="Young G."/>
            <person name="Yu Q."/>
            <person name="Zembek L."/>
            <person name="Zhong D."/>
            <person name="Zimmer A."/>
            <person name="Zwirko Z."/>
            <person name="Jaffe D.B."/>
            <person name="Alvarez P."/>
            <person name="Brockman W."/>
            <person name="Butler J."/>
            <person name="Chin C."/>
            <person name="Gnerre S."/>
            <person name="MacCallum I."/>
            <person name="Graves J.A."/>
            <person name="Ponting C.P."/>
            <person name="Breen M."/>
            <person name="Samollow P.B."/>
            <person name="Lander E.S."/>
            <person name="Lindblad-Toh K."/>
        </authorList>
    </citation>
    <scope>NUCLEOTIDE SEQUENCE [LARGE SCALE GENOMIC DNA]</scope>
</reference>
<dbReference type="STRING" id="13616.ENSMODP00000008655"/>
<dbReference type="PIRSF" id="PIRSF037037">
    <property type="entry name" value="Kelch-like_protein_gigaxonin"/>
    <property type="match status" value="1"/>
</dbReference>
<feature type="domain" description="BTB" evidence="4">
    <location>
        <begin position="46"/>
        <end position="111"/>
    </location>
</feature>
<dbReference type="SMART" id="SM00875">
    <property type="entry name" value="BACK"/>
    <property type="match status" value="1"/>
</dbReference>
<dbReference type="InterPro" id="IPR011705">
    <property type="entry name" value="BACK"/>
</dbReference>
<protein>
    <submittedName>
        <fullName evidence="5">Kelch like family member 35</fullName>
    </submittedName>
</protein>
<dbReference type="PANTHER" id="PTHR24412:SF187">
    <property type="entry name" value="KELCH-LIKE PROTEIN 35"/>
    <property type="match status" value="1"/>
</dbReference>
<dbReference type="GO" id="GO:0005737">
    <property type="term" value="C:cytoplasm"/>
    <property type="evidence" value="ECO:0000318"/>
    <property type="project" value="GO_Central"/>
</dbReference>
<gene>
    <name evidence="5" type="primary">KLHL35</name>
</gene>
<dbReference type="Pfam" id="PF24681">
    <property type="entry name" value="Kelch_KLHDC2_KLHL20_DRC7"/>
    <property type="match status" value="1"/>
</dbReference>
<evidence type="ECO:0000313" key="5">
    <source>
        <dbReference type="Ensembl" id="ENSMODP00000008655.3"/>
    </source>
</evidence>
<dbReference type="PROSITE" id="PS50097">
    <property type="entry name" value="BTB"/>
    <property type="match status" value="1"/>
</dbReference>
<dbReference type="GO" id="GO:0031463">
    <property type="term" value="C:Cul3-RING ubiquitin ligase complex"/>
    <property type="evidence" value="ECO:0000318"/>
    <property type="project" value="GO_Central"/>
</dbReference>
<dbReference type="OMA" id="GCEAPCA"/>
<dbReference type="Pfam" id="PF01344">
    <property type="entry name" value="Kelch_1"/>
    <property type="match status" value="1"/>
</dbReference>
<dbReference type="SMART" id="SM00225">
    <property type="entry name" value="BTB"/>
    <property type="match status" value="1"/>
</dbReference>
<dbReference type="GO" id="GO:0043161">
    <property type="term" value="P:proteasome-mediated ubiquitin-dependent protein catabolic process"/>
    <property type="evidence" value="ECO:0000318"/>
    <property type="project" value="GO_Central"/>
</dbReference>
<dbReference type="Pfam" id="PF00651">
    <property type="entry name" value="BTB"/>
    <property type="match status" value="1"/>
</dbReference>
<dbReference type="FunCoup" id="F6QAS8">
    <property type="interactions" value="1"/>
</dbReference>
<dbReference type="GO" id="GO:1990756">
    <property type="term" value="F:ubiquitin-like ligase-substrate adaptor activity"/>
    <property type="evidence" value="ECO:0000318"/>
    <property type="project" value="GO_Central"/>
</dbReference>
<dbReference type="Pfam" id="PF07707">
    <property type="entry name" value="BACK"/>
    <property type="match status" value="1"/>
</dbReference>
<dbReference type="eggNOG" id="KOG4441">
    <property type="taxonomic scope" value="Eukaryota"/>
</dbReference>
<dbReference type="AlphaFoldDB" id="F6QAS8"/>
<dbReference type="Gene3D" id="1.25.40.420">
    <property type="match status" value="1"/>
</dbReference>
<evidence type="ECO:0000256" key="3">
    <source>
        <dbReference type="SAM" id="MobiDB-lite"/>
    </source>
</evidence>
<evidence type="ECO:0000313" key="6">
    <source>
        <dbReference type="Proteomes" id="UP000002280"/>
    </source>
</evidence>
<feature type="compositionally biased region" description="Basic and acidic residues" evidence="3">
    <location>
        <begin position="1"/>
        <end position="19"/>
    </location>
</feature>
<accession>F6QAS8</accession>
<dbReference type="Ensembl" id="ENSMODT00000008826.4">
    <property type="protein sequence ID" value="ENSMODP00000008655.3"/>
    <property type="gene ID" value="ENSMODG00000006983.4"/>
</dbReference>
<dbReference type="HOGENOM" id="CLU_004253_14_6_1"/>
<dbReference type="SMART" id="SM00612">
    <property type="entry name" value="Kelch"/>
    <property type="match status" value="6"/>
</dbReference>
<reference evidence="5" key="2">
    <citation type="submission" date="2025-08" db="UniProtKB">
        <authorList>
            <consortium name="Ensembl"/>
        </authorList>
    </citation>
    <scope>IDENTIFICATION</scope>
</reference>
<keyword evidence="1" id="KW-0880">Kelch repeat</keyword>
<evidence type="ECO:0000256" key="2">
    <source>
        <dbReference type="ARBA" id="ARBA00022737"/>
    </source>
</evidence>
<proteinExistence type="predicted"/>
<dbReference type="InterPro" id="IPR000210">
    <property type="entry name" value="BTB/POZ_dom"/>
</dbReference>
<dbReference type="InterPro" id="IPR006652">
    <property type="entry name" value="Kelch_1"/>
</dbReference>
<dbReference type="CTD" id="283212"/>
<dbReference type="InParanoid" id="F6QAS8"/>
<dbReference type="Bgee" id="ENSMODG00000006983">
    <property type="expression patterns" value="Expressed in spinal cord and 8 other cell types or tissues"/>
</dbReference>
<reference evidence="5" key="3">
    <citation type="submission" date="2025-09" db="UniProtKB">
        <authorList>
            <consortium name="Ensembl"/>
        </authorList>
    </citation>
    <scope>IDENTIFICATION</scope>
</reference>
<keyword evidence="2" id="KW-0677">Repeat</keyword>
<dbReference type="SUPFAM" id="SSF54695">
    <property type="entry name" value="POZ domain"/>
    <property type="match status" value="1"/>
</dbReference>